<evidence type="ECO:0000313" key="11">
    <source>
        <dbReference type="EMBL" id="KAK4646051.1"/>
    </source>
</evidence>
<comment type="subunit">
    <text evidence="8">Forms a heterodimer with SLX4.</text>
</comment>
<dbReference type="Gene3D" id="3.40.1440.10">
    <property type="entry name" value="GIY-YIG endonuclease"/>
    <property type="match status" value="1"/>
</dbReference>
<comment type="function">
    <text evidence="8">Catalytic subunit of the SLX1-SLX4 structure-specific endonuclease that resolves DNA secondary structures generated during DNA repair and recombination. Has endonuclease activity towards branched DNA substrates, introducing single-strand cuts in duplex DNA close to junctions with ss-DNA.</text>
</comment>
<dbReference type="PANTHER" id="PTHR20208">
    <property type="entry name" value="STRUCTURE-SPECIFIC ENDONUCLEASE SUBUNIT SLX1"/>
    <property type="match status" value="1"/>
</dbReference>
<dbReference type="Proteomes" id="UP001322138">
    <property type="component" value="Unassembled WGS sequence"/>
</dbReference>
<dbReference type="InterPro" id="IPR035901">
    <property type="entry name" value="GIY-YIG_endonuc_sf"/>
</dbReference>
<sequence length="346" mass="38126">MTPQPRPIPALYCVYILRSTVRHSSLYIGSTPNPPRRLSQHNGVVKGGAVRTSRSSLRPWEMVALVSGFASSTAALKFEWALTNPHTSLHIPSESRLAFSTQRKRNGQPKRPPKSLSSILSNLHLLLSVPSFARWPLRVHFFKRDVHAAWGRWCGKVERELRGSLPVVTDFGEDEGAVVARASASEPLGVVGEGLDGDGGGEEVPTWGIYGLPLDYTPLKEYVAKGQDIFEFERQGSCVVCKEEIDPEEGGLYAVCSNEGCEGVGHLRCWGRYLLKSEEGGGEGAILPVGGRCPRCKGEVHWGTMMKELTLRVRGQKEVENLLKVKRKRAPRKKTAKTKETGEEDG</sequence>
<keyword evidence="12" id="KW-1185">Reference proteome</keyword>
<name>A0ABR0FPZ3_9PEZI</name>
<dbReference type="InterPro" id="IPR013083">
    <property type="entry name" value="Znf_RING/FYVE/PHD"/>
</dbReference>
<gene>
    <name evidence="11" type="primary">SLX1</name>
    <name evidence="11" type="ORF">QC761_206950</name>
</gene>
<feature type="compositionally biased region" description="Basic and acidic residues" evidence="9">
    <location>
        <begin position="337"/>
        <end position="346"/>
    </location>
</feature>
<dbReference type="Pfam" id="PF21202">
    <property type="entry name" value="SLX1_C"/>
    <property type="match status" value="1"/>
</dbReference>
<evidence type="ECO:0000256" key="8">
    <source>
        <dbReference type="HAMAP-Rule" id="MF_03100"/>
    </source>
</evidence>
<feature type="compositionally biased region" description="Basic residues" evidence="9">
    <location>
        <begin position="324"/>
        <end position="336"/>
    </location>
</feature>
<keyword evidence="2 8" id="KW-0255">Endonuclease</keyword>
<dbReference type="PANTHER" id="PTHR20208:SF10">
    <property type="entry name" value="STRUCTURE-SPECIFIC ENDONUCLEASE SUBUNIT SLX1"/>
    <property type="match status" value="1"/>
</dbReference>
<dbReference type="HAMAP" id="MF_03100">
    <property type="entry name" value="Endonuc_su_Slx1"/>
    <property type="match status" value="1"/>
</dbReference>
<dbReference type="InterPro" id="IPR027520">
    <property type="entry name" value="Slx1"/>
</dbReference>
<evidence type="ECO:0000256" key="6">
    <source>
        <dbReference type="ARBA" id="ARBA00023204"/>
    </source>
</evidence>
<dbReference type="InterPro" id="IPR000305">
    <property type="entry name" value="GIY-YIG_endonuc"/>
</dbReference>
<keyword evidence="3 8" id="KW-0227">DNA damage</keyword>
<keyword evidence="5 8" id="KW-0233">DNA recombination</keyword>
<dbReference type="SUPFAM" id="SSF82771">
    <property type="entry name" value="GIY-YIG endonuclease"/>
    <property type="match status" value="1"/>
</dbReference>
<feature type="region of interest" description="Disordered" evidence="9">
    <location>
        <begin position="324"/>
        <end position="346"/>
    </location>
</feature>
<evidence type="ECO:0000256" key="2">
    <source>
        <dbReference type="ARBA" id="ARBA00022759"/>
    </source>
</evidence>
<dbReference type="Pfam" id="PF01541">
    <property type="entry name" value="GIY-YIG"/>
    <property type="match status" value="1"/>
</dbReference>
<accession>A0ABR0FPZ3</accession>
<evidence type="ECO:0000256" key="9">
    <source>
        <dbReference type="SAM" id="MobiDB-lite"/>
    </source>
</evidence>
<dbReference type="PROSITE" id="PS50164">
    <property type="entry name" value="GIY_YIG"/>
    <property type="match status" value="1"/>
</dbReference>
<dbReference type="InterPro" id="IPR048749">
    <property type="entry name" value="SLX1_C"/>
</dbReference>
<dbReference type="EMBL" id="JAFFGZ010000004">
    <property type="protein sequence ID" value="KAK4646051.1"/>
    <property type="molecule type" value="Genomic_DNA"/>
</dbReference>
<evidence type="ECO:0000256" key="3">
    <source>
        <dbReference type="ARBA" id="ARBA00022763"/>
    </source>
</evidence>
<dbReference type="RefSeq" id="XP_062735027.1">
    <property type="nucleotide sequence ID" value="XM_062876434.1"/>
</dbReference>
<dbReference type="GeneID" id="87895916"/>
<evidence type="ECO:0000313" key="12">
    <source>
        <dbReference type="Proteomes" id="UP001322138"/>
    </source>
</evidence>
<dbReference type="CDD" id="cd10455">
    <property type="entry name" value="GIY-YIG_SLX1"/>
    <property type="match status" value="1"/>
</dbReference>
<organism evidence="11 12">
    <name type="scientific">Podospora bellae-mahoneyi</name>
    <dbReference type="NCBI Taxonomy" id="2093777"/>
    <lineage>
        <taxon>Eukaryota</taxon>
        <taxon>Fungi</taxon>
        <taxon>Dikarya</taxon>
        <taxon>Ascomycota</taxon>
        <taxon>Pezizomycotina</taxon>
        <taxon>Sordariomycetes</taxon>
        <taxon>Sordariomycetidae</taxon>
        <taxon>Sordariales</taxon>
        <taxon>Podosporaceae</taxon>
        <taxon>Podospora</taxon>
    </lineage>
</organism>
<keyword evidence="1 8" id="KW-0540">Nuclease</keyword>
<dbReference type="Gene3D" id="3.30.40.10">
    <property type="entry name" value="Zinc/RING finger domain, C3HC4 (zinc finger)"/>
    <property type="match status" value="1"/>
</dbReference>
<comment type="caution">
    <text evidence="8">Lacks conserved residue(s) required for the propagation of feature annotation.</text>
</comment>
<protein>
    <submittedName>
        <fullName evidence="11">Slx4p interacting protein</fullName>
    </submittedName>
</protein>
<evidence type="ECO:0000256" key="4">
    <source>
        <dbReference type="ARBA" id="ARBA00022801"/>
    </source>
</evidence>
<dbReference type="InterPro" id="IPR050381">
    <property type="entry name" value="SLX1_endonuclease"/>
</dbReference>
<comment type="subcellular location">
    <subcellularLocation>
        <location evidence="8">Nucleus</location>
    </subcellularLocation>
</comment>
<comment type="caution">
    <text evidence="11">The sequence shown here is derived from an EMBL/GenBank/DDBJ whole genome shotgun (WGS) entry which is preliminary data.</text>
</comment>
<proteinExistence type="inferred from homology"/>
<keyword evidence="7 8" id="KW-0539">Nucleus</keyword>
<keyword evidence="6 8" id="KW-0234">DNA repair</keyword>
<reference evidence="11 12" key="1">
    <citation type="journal article" date="2023" name="bioRxiv">
        <title>High-quality genome assemblies of four members of thePodospora anserinaspecies complex.</title>
        <authorList>
            <person name="Ament-Velasquez S.L."/>
            <person name="Vogan A.A."/>
            <person name="Wallerman O."/>
            <person name="Hartmann F."/>
            <person name="Gautier V."/>
            <person name="Silar P."/>
            <person name="Giraud T."/>
            <person name="Johannesson H."/>
        </authorList>
    </citation>
    <scope>NUCLEOTIDE SEQUENCE [LARGE SCALE GENOMIC DNA]</scope>
    <source>
        <strain evidence="11 12">CBS 112042</strain>
    </source>
</reference>
<evidence type="ECO:0000256" key="7">
    <source>
        <dbReference type="ARBA" id="ARBA00023242"/>
    </source>
</evidence>
<evidence type="ECO:0000256" key="5">
    <source>
        <dbReference type="ARBA" id="ARBA00023172"/>
    </source>
</evidence>
<comment type="cofactor">
    <cofactor evidence="8">
        <name>a divalent metal cation</name>
        <dbReference type="ChEBI" id="CHEBI:60240"/>
    </cofactor>
</comment>
<feature type="domain" description="GIY-YIG" evidence="10">
    <location>
        <begin position="10"/>
        <end position="92"/>
    </location>
</feature>
<keyword evidence="4 8" id="KW-0378">Hydrolase</keyword>
<evidence type="ECO:0000256" key="1">
    <source>
        <dbReference type="ARBA" id="ARBA00022722"/>
    </source>
</evidence>
<evidence type="ECO:0000259" key="10">
    <source>
        <dbReference type="PROSITE" id="PS50164"/>
    </source>
</evidence>
<comment type="similarity">
    <text evidence="8">Belongs to the SLX1 family.</text>
</comment>